<dbReference type="EMBL" id="UINC01184577">
    <property type="protein sequence ID" value="SVD95853.1"/>
    <property type="molecule type" value="Genomic_DNA"/>
</dbReference>
<accession>A0A382ZK94</accession>
<feature type="non-terminal residue" evidence="1">
    <location>
        <position position="1"/>
    </location>
</feature>
<reference evidence="1" key="1">
    <citation type="submission" date="2018-05" db="EMBL/GenBank/DDBJ databases">
        <authorList>
            <person name="Lanie J.A."/>
            <person name="Ng W.-L."/>
            <person name="Kazmierczak K.M."/>
            <person name="Andrzejewski T.M."/>
            <person name="Davidsen T.M."/>
            <person name="Wayne K.J."/>
            <person name="Tettelin H."/>
            <person name="Glass J.I."/>
            <person name="Rusch D."/>
            <person name="Podicherti R."/>
            <person name="Tsui H.-C.T."/>
            <person name="Winkler M.E."/>
        </authorList>
    </citation>
    <scope>NUCLEOTIDE SEQUENCE</scope>
</reference>
<organism evidence="1">
    <name type="scientific">marine metagenome</name>
    <dbReference type="NCBI Taxonomy" id="408172"/>
    <lineage>
        <taxon>unclassified sequences</taxon>
        <taxon>metagenomes</taxon>
        <taxon>ecological metagenomes</taxon>
    </lineage>
</organism>
<dbReference type="AlphaFoldDB" id="A0A382ZK94"/>
<gene>
    <name evidence="1" type="ORF">METZ01_LOCUS448707</name>
</gene>
<proteinExistence type="predicted"/>
<feature type="non-terminal residue" evidence="1">
    <location>
        <position position="256"/>
    </location>
</feature>
<sequence length="256" mass="30014">IGVDVDQKKEGTFIKDQNSFWAMSDDDLIEFLKEDLKKSRWDKAIIEGVPEEKVSMLEEWIEENKGKIEGIEVSIKPTLTGLTVEEEELFENEYSSMLAVDRTKLIKNKIERIQINLATQYIAGSESQREDAQLRWWKQKLKKAKAQDKRNSYRFKRAIKATKENKNTTKKYIKTSLRLQNATKEKKEIYEKLEEAKPKIEAHDKRGKGPRIDKDPLNLLIGDFDKHMISQKGKQSPSEVARWFESDIINNFEKYK</sequence>
<protein>
    <submittedName>
        <fullName evidence="1">Uncharacterized protein</fullName>
    </submittedName>
</protein>
<name>A0A382ZK94_9ZZZZ</name>
<evidence type="ECO:0000313" key="1">
    <source>
        <dbReference type="EMBL" id="SVD95853.1"/>
    </source>
</evidence>